<dbReference type="PANTHER" id="PTHR39594">
    <property type="entry name" value="PROTEIN YCHQ"/>
    <property type="match status" value="1"/>
</dbReference>
<gene>
    <name evidence="2" type="ORF">CHH28_00030</name>
    <name evidence="3" type="ORF">CHH28_19745</name>
</gene>
<keyword evidence="4" id="KW-1185">Reference proteome</keyword>
<proteinExistence type="predicted"/>
<dbReference type="OrthoDB" id="5588650at2"/>
<dbReference type="Pfam" id="PF04247">
    <property type="entry name" value="SirB"/>
    <property type="match status" value="1"/>
</dbReference>
<evidence type="ECO:0000313" key="2">
    <source>
        <dbReference type="EMBL" id="ASP37167.1"/>
    </source>
</evidence>
<dbReference type="RefSeq" id="WP_094058385.1">
    <property type="nucleotide sequence ID" value="NZ_CP022530.1"/>
</dbReference>
<dbReference type="PIRSF" id="PIRSF005610">
    <property type="entry name" value="SirB"/>
    <property type="match status" value="1"/>
</dbReference>
<protein>
    <submittedName>
        <fullName evidence="3">Regulator SirB</fullName>
    </submittedName>
</protein>
<keyword evidence="1" id="KW-1133">Transmembrane helix</keyword>
<feature type="transmembrane region" description="Helical" evidence="1">
    <location>
        <begin position="97"/>
        <end position="123"/>
    </location>
</feature>
<accession>A0A222FP17</accession>
<evidence type="ECO:0000313" key="3">
    <source>
        <dbReference type="EMBL" id="ASP40765.1"/>
    </source>
</evidence>
<sequence length="124" mass="14317">MDYTAIKASHMGLAYLSFILFNLRFWLFYWRPSLAQKLWLRIPPHLIDSALLVFAIWLCFIIDQYPLQQHWLTAKVIGLIAYIGIATVAIKRQRMVAYALAVLVFAYIFGAAKMHSALSWLALL</sequence>
<dbReference type="KEGG" id="bsan:CHH28_00030"/>
<organism evidence="3 4">
    <name type="scientific">Bacterioplanes sanyensis</name>
    <dbReference type="NCBI Taxonomy" id="1249553"/>
    <lineage>
        <taxon>Bacteria</taxon>
        <taxon>Pseudomonadati</taxon>
        <taxon>Pseudomonadota</taxon>
        <taxon>Gammaproteobacteria</taxon>
        <taxon>Oceanospirillales</taxon>
        <taxon>Oceanospirillaceae</taxon>
        <taxon>Bacterioplanes</taxon>
    </lineage>
</organism>
<dbReference type="AlphaFoldDB" id="A0A222FP17"/>
<name>A0A222FP17_9GAMM</name>
<dbReference type="Proteomes" id="UP000202440">
    <property type="component" value="Chromosome"/>
</dbReference>
<dbReference type="EMBL" id="CP022530">
    <property type="protein sequence ID" value="ASP37167.1"/>
    <property type="molecule type" value="Genomic_DNA"/>
</dbReference>
<reference evidence="3 4" key="1">
    <citation type="submission" date="2017-07" db="EMBL/GenBank/DDBJ databases">
        <title>Annotated genome sequence of Bacterioplanes sanyensis isolated from Red Sea.</title>
        <authorList>
            <person name="Rehman Z.U."/>
        </authorList>
    </citation>
    <scope>NUCLEOTIDE SEQUENCE [LARGE SCALE GENOMIC DNA]</scope>
    <source>
        <strain evidence="3 4">NV9</strain>
    </source>
</reference>
<keyword evidence="1" id="KW-0812">Transmembrane</keyword>
<dbReference type="EMBL" id="CP022530">
    <property type="protein sequence ID" value="ASP40765.1"/>
    <property type="molecule type" value="Genomic_DNA"/>
</dbReference>
<dbReference type="PANTHER" id="PTHR39594:SF1">
    <property type="entry name" value="PROTEIN YCHQ"/>
    <property type="match status" value="1"/>
</dbReference>
<evidence type="ECO:0000313" key="4">
    <source>
        <dbReference type="Proteomes" id="UP000202440"/>
    </source>
</evidence>
<dbReference type="InterPro" id="IPR007360">
    <property type="entry name" value="SirB"/>
</dbReference>
<dbReference type="KEGG" id="bsan:CHH28_19745"/>
<keyword evidence="1" id="KW-0472">Membrane</keyword>
<feature type="transmembrane region" description="Helical" evidence="1">
    <location>
        <begin position="12"/>
        <end position="30"/>
    </location>
</feature>
<feature type="transmembrane region" description="Helical" evidence="1">
    <location>
        <begin position="71"/>
        <end position="90"/>
    </location>
</feature>
<feature type="transmembrane region" description="Helical" evidence="1">
    <location>
        <begin position="42"/>
        <end position="65"/>
    </location>
</feature>
<dbReference type="GO" id="GO:0005886">
    <property type="term" value="C:plasma membrane"/>
    <property type="evidence" value="ECO:0007669"/>
    <property type="project" value="TreeGrafter"/>
</dbReference>
<evidence type="ECO:0000256" key="1">
    <source>
        <dbReference type="SAM" id="Phobius"/>
    </source>
</evidence>